<name>A0A430L5S8_9HYPO</name>
<gene>
    <name evidence="2" type="ORF">BHE90_014495</name>
</gene>
<comment type="caution">
    <text evidence="2">The sequence shown here is derived from an EMBL/GenBank/DDBJ whole genome shotgun (WGS) entry which is preliminary data.</text>
</comment>
<feature type="region of interest" description="Disordered" evidence="1">
    <location>
        <begin position="134"/>
        <end position="155"/>
    </location>
</feature>
<feature type="region of interest" description="Disordered" evidence="1">
    <location>
        <begin position="1"/>
        <end position="23"/>
    </location>
</feature>
<feature type="compositionally biased region" description="Basic and acidic residues" evidence="1">
    <location>
        <begin position="1"/>
        <end position="10"/>
    </location>
</feature>
<feature type="compositionally biased region" description="Basic and acidic residues" evidence="1">
    <location>
        <begin position="142"/>
        <end position="153"/>
    </location>
</feature>
<evidence type="ECO:0000313" key="2">
    <source>
        <dbReference type="EMBL" id="RTE71097.1"/>
    </source>
</evidence>
<proteinExistence type="predicted"/>
<dbReference type="AlphaFoldDB" id="A0A430L5S8"/>
<sequence>MSDHESERETLAPSEARAAEVTTGMEVSNGWKRRCRQIQRYAADCVRNQRPYPEGLTDRHLRIAEKISTLDETSEGEEKWMPKWGVHPQSWPQFWRRFEEESKAWNVFFSEASVNLNLREVTGFGFVDYDQDGDFGVQDESDTNRVPEERETEGNYEFAVSPEPSIRQEPVVQYDSELEQRPPPASVYRGTNLSTRKTRSRIRSTTPSANIQRLEAHKTSEISPQDIPVALRHSQRVGDPTLDGRSFSLTDAVIEFEAPQTPNIPPVAPRTHEAHVNETVAPRTTHGSAKIPRTVLGYHDQSHEQRRGLSARPPRTTVPIYEATQRRSSTFIAPVQAQEPYRHDRLSPMPPPVEAQTPKVSIASRAQTVPFLKGLMFVKPMEALQKARREAKASGRSRFG</sequence>
<protein>
    <submittedName>
        <fullName evidence="2">Uncharacterized protein</fullName>
    </submittedName>
</protein>
<keyword evidence="3" id="KW-1185">Reference proteome</keyword>
<evidence type="ECO:0000256" key="1">
    <source>
        <dbReference type="SAM" id="MobiDB-lite"/>
    </source>
</evidence>
<evidence type="ECO:0000313" key="3">
    <source>
        <dbReference type="Proteomes" id="UP000287124"/>
    </source>
</evidence>
<dbReference type="Proteomes" id="UP000287124">
    <property type="component" value="Unassembled WGS sequence"/>
</dbReference>
<feature type="region of interest" description="Disordered" evidence="1">
    <location>
        <begin position="175"/>
        <end position="206"/>
    </location>
</feature>
<dbReference type="EMBL" id="MIKF01000397">
    <property type="protein sequence ID" value="RTE71097.1"/>
    <property type="molecule type" value="Genomic_DNA"/>
</dbReference>
<organism evidence="2 3">
    <name type="scientific">Fusarium euwallaceae</name>
    <dbReference type="NCBI Taxonomy" id="1147111"/>
    <lineage>
        <taxon>Eukaryota</taxon>
        <taxon>Fungi</taxon>
        <taxon>Dikarya</taxon>
        <taxon>Ascomycota</taxon>
        <taxon>Pezizomycotina</taxon>
        <taxon>Sordariomycetes</taxon>
        <taxon>Hypocreomycetidae</taxon>
        <taxon>Hypocreales</taxon>
        <taxon>Nectriaceae</taxon>
        <taxon>Fusarium</taxon>
        <taxon>Fusarium solani species complex</taxon>
    </lineage>
</organism>
<reference evidence="2 3" key="1">
    <citation type="submission" date="2017-06" db="EMBL/GenBank/DDBJ databases">
        <title>Comparative genomic analysis of Ambrosia Fusariam Clade fungi.</title>
        <authorList>
            <person name="Stajich J.E."/>
            <person name="Carrillo J."/>
            <person name="Kijimoto T."/>
            <person name="Eskalen A."/>
            <person name="O'Donnell K."/>
            <person name="Kasson M."/>
        </authorList>
    </citation>
    <scope>NUCLEOTIDE SEQUENCE [LARGE SCALE GENOMIC DNA]</scope>
    <source>
        <strain evidence="2 3">UCR1854</strain>
    </source>
</reference>
<accession>A0A430L5S8</accession>